<accession>A0AAQ3X6V8</accession>
<keyword evidence="4" id="KW-1185">Reference proteome</keyword>
<dbReference type="AlphaFoldDB" id="A0AAQ3X6V8"/>
<evidence type="ECO:0000313" key="4">
    <source>
        <dbReference type="Proteomes" id="UP001341281"/>
    </source>
</evidence>
<evidence type="ECO:0000256" key="1">
    <source>
        <dbReference type="ARBA" id="ARBA00022737"/>
    </source>
</evidence>
<protein>
    <recommendedName>
        <fullName evidence="2">Disease resistance R13L4/SHOC-2-like LRR domain-containing protein</fullName>
    </recommendedName>
</protein>
<sequence>MNPSLLLDLFFLEIGVRELQQQDLEMLGKLPALCYLDLKVNHENNVRRFTIGAFSFPCLVVCVLRGFGGPVVFQQGAMPRLAHLSVLGFPVHEIREIDGGFDLGLSYLPSLQKFTVHVRSGDASKEEVEEAKAVIKHAIQLHPNHPTLHMEDYE</sequence>
<evidence type="ECO:0000313" key="3">
    <source>
        <dbReference type="EMBL" id="WVZ88003.1"/>
    </source>
</evidence>
<dbReference type="InterPro" id="IPR055414">
    <property type="entry name" value="LRR_R13L4/SHOC2-like"/>
</dbReference>
<dbReference type="EMBL" id="CP144752">
    <property type="protein sequence ID" value="WVZ88003.1"/>
    <property type="molecule type" value="Genomic_DNA"/>
</dbReference>
<name>A0AAQ3X6V8_PASNO</name>
<proteinExistence type="predicted"/>
<evidence type="ECO:0000259" key="2">
    <source>
        <dbReference type="Pfam" id="PF23598"/>
    </source>
</evidence>
<organism evidence="3 4">
    <name type="scientific">Paspalum notatum var. saurae</name>
    <dbReference type="NCBI Taxonomy" id="547442"/>
    <lineage>
        <taxon>Eukaryota</taxon>
        <taxon>Viridiplantae</taxon>
        <taxon>Streptophyta</taxon>
        <taxon>Embryophyta</taxon>
        <taxon>Tracheophyta</taxon>
        <taxon>Spermatophyta</taxon>
        <taxon>Magnoliopsida</taxon>
        <taxon>Liliopsida</taxon>
        <taxon>Poales</taxon>
        <taxon>Poaceae</taxon>
        <taxon>PACMAD clade</taxon>
        <taxon>Panicoideae</taxon>
        <taxon>Andropogonodae</taxon>
        <taxon>Paspaleae</taxon>
        <taxon>Paspalinae</taxon>
        <taxon>Paspalum</taxon>
    </lineage>
</organism>
<keyword evidence="1" id="KW-0677">Repeat</keyword>
<dbReference type="Proteomes" id="UP001341281">
    <property type="component" value="Chromosome 08"/>
</dbReference>
<dbReference type="Pfam" id="PF23598">
    <property type="entry name" value="LRR_14"/>
    <property type="match status" value="1"/>
</dbReference>
<feature type="domain" description="Disease resistance R13L4/SHOC-2-like LRR" evidence="2">
    <location>
        <begin position="1"/>
        <end position="148"/>
    </location>
</feature>
<gene>
    <name evidence="3" type="ORF">U9M48_034565</name>
</gene>
<reference evidence="3 4" key="1">
    <citation type="submission" date="2024-02" db="EMBL/GenBank/DDBJ databases">
        <title>High-quality chromosome-scale genome assembly of Pensacola bahiagrass (Paspalum notatum Flugge var. saurae).</title>
        <authorList>
            <person name="Vega J.M."/>
            <person name="Podio M."/>
            <person name="Orjuela J."/>
            <person name="Siena L.A."/>
            <person name="Pessino S.C."/>
            <person name="Combes M.C."/>
            <person name="Mariac C."/>
            <person name="Albertini E."/>
            <person name="Pupilli F."/>
            <person name="Ortiz J.P.A."/>
            <person name="Leblanc O."/>
        </authorList>
    </citation>
    <scope>NUCLEOTIDE SEQUENCE [LARGE SCALE GENOMIC DNA]</scope>
    <source>
        <strain evidence="3">R1</strain>
        <tissue evidence="3">Leaf</tissue>
    </source>
</reference>